<organism evidence="1 2">
    <name type="scientific">Smallanthus sonchifolius</name>
    <dbReference type="NCBI Taxonomy" id="185202"/>
    <lineage>
        <taxon>Eukaryota</taxon>
        <taxon>Viridiplantae</taxon>
        <taxon>Streptophyta</taxon>
        <taxon>Embryophyta</taxon>
        <taxon>Tracheophyta</taxon>
        <taxon>Spermatophyta</taxon>
        <taxon>Magnoliopsida</taxon>
        <taxon>eudicotyledons</taxon>
        <taxon>Gunneridae</taxon>
        <taxon>Pentapetalae</taxon>
        <taxon>asterids</taxon>
        <taxon>campanulids</taxon>
        <taxon>Asterales</taxon>
        <taxon>Asteraceae</taxon>
        <taxon>Asteroideae</taxon>
        <taxon>Heliantheae alliance</taxon>
        <taxon>Millerieae</taxon>
        <taxon>Smallanthus</taxon>
    </lineage>
</organism>
<sequence>MWDDAPKYLGGHPVIRGTLPHSSCFGAREWVWNRLCFLHEKDPTFEMKEESGCNDDKSCFTLPKTQKTESYQKGFVKTDFAIVMMPSRI</sequence>
<reference evidence="2" key="1">
    <citation type="journal article" date="2022" name="Mol. Ecol. Resour.">
        <title>The genomes of chicory, endive, great burdock and yacon provide insights into Asteraceae palaeo-polyploidization history and plant inulin production.</title>
        <authorList>
            <person name="Fan W."/>
            <person name="Wang S."/>
            <person name="Wang H."/>
            <person name="Wang A."/>
            <person name="Jiang F."/>
            <person name="Liu H."/>
            <person name="Zhao H."/>
            <person name="Xu D."/>
            <person name="Zhang Y."/>
        </authorList>
    </citation>
    <scope>NUCLEOTIDE SEQUENCE [LARGE SCALE GENOMIC DNA]</scope>
    <source>
        <strain evidence="2">cv. Yunnan</strain>
    </source>
</reference>
<reference evidence="1 2" key="2">
    <citation type="journal article" date="2022" name="Mol. Ecol. Resour.">
        <title>The genomes of chicory, endive, great burdock and yacon provide insights into Asteraceae paleo-polyploidization history and plant inulin production.</title>
        <authorList>
            <person name="Fan W."/>
            <person name="Wang S."/>
            <person name="Wang H."/>
            <person name="Wang A."/>
            <person name="Jiang F."/>
            <person name="Liu H."/>
            <person name="Zhao H."/>
            <person name="Xu D."/>
            <person name="Zhang Y."/>
        </authorList>
    </citation>
    <scope>NUCLEOTIDE SEQUENCE [LARGE SCALE GENOMIC DNA]</scope>
    <source>
        <strain evidence="2">cv. Yunnan</strain>
        <tissue evidence="1">Leaves</tissue>
    </source>
</reference>
<proteinExistence type="predicted"/>
<keyword evidence="2" id="KW-1185">Reference proteome</keyword>
<dbReference type="EMBL" id="CM042035">
    <property type="protein sequence ID" value="KAI3756310.1"/>
    <property type="molecule type" value="Genomic_DNA"/>
</dbReference>
<accession>A0ACB9EC83</accession>
<evidence type="ECO:0000313" key="1">
    <source>
        <dbReference type="EMBL" id="KAI3756310.1"/>
    </source>
</evidence>
<protein>
    <submittedName>
        <fullName evidence="1">Uncharacterized protein</fullName>
    </submittedName>
</protein>
<evidence type="ECO:0000313" key="2">
    <source>
        <dbReference type="Proteomes" id="UP001056120"/>
    </source>
</evidence>
<gene>
    <name evidence="1" type="ORF">L1987_56130</name>
</gene>
<dbReference type="Proteomes" id="UP001056120">
    <property type="component" value="Linkage Group LG18"/>
</dbReference>
<name>A0ACB9EC83_9ASTR</name>
<comment type="caution">
    <text evidence="1">The sequence shown here is derived from an EMBL/GenBank/DDBJ whole genome shotgun (WGS) entry which is preliminary data.</text>
</comment>